<reference evidence="5 6" key="1">
    <citation type="submission" date="2020-08" db="EMBL/GenBank/DDBJ databases">
        <title>Sequencing the genomes of 1000 actinobacteria strains.</title>
        <authorList>
            <person name="Klenk H.-P."/>
        </authorList>
    </citation>
    <scope>NUCLEOTIDE SEQUENCE [LARGE SCALE GENOMIC DNA]</scope>
    <source>
        <strain evidence="5 6">DSM 28238</strain>
    </source>
</reference>
<dbReference type="CDD" id="cd02440">
    <property type="entry name" value="AdoMet_MTases"/>
    <property type="match status" value="1"/>
</dbReference>
<keyword evidence="5" id="KW-0808">Transferase</keyword>
<evidence type="ECO:0000256" key="3">
    <source>
        <dbReference type="PROSITE-ProRule" id="PRU00182"/>
    </source>
</evidence>
<keyword evidence="6" id="KW-1185">Reference proteome</keyword>
<organism evidence="5 6">
    <name type="scientific">Garicola koreensis</name>
    <dbReference type="NCBI Taxonomy" id="1262554"/>
    <lineage>
        <taxon>Bacteria</taxon>
        <taxon>Bacillati</taxon>
        <taxon>Actinomycetota</taxon>
        <taxon>Actinomycetes</taxon>
        <taxon>Micrococcales</taxon>
        <taxon>Micrococcaceae</taxon>
        <taxon>Garicola</taxon>
    </lineage>
</organism>
<evidence type="ECO:0000256" key="2">
    <source>
        <dbReference type="ARBA" id="ARBA00029460"/>
    </source>
</evidence>
<dbReference type="Pfam" id="PF01728">
    <property type="entry name" value="FtsJ"/>
    <property type="match status" value="1"/>
</dbReference>
<dbReference type="SUPFAM" id="SSF53335">
    <property type="entry name" value="S-adenosyl-L-methionine-dependent methyltransferases"/>
    <property type="match status" value="1"/>
</dbReference>
<dbReference type="InterPro" id="IPR047048">
    <property type="entry name" value="TlyA"/>
</dbReference>
<feature type="domain" description="RNA-binding S4" evidence="4">
    <location>
        <begin position="3"/>
        <end position="67"/>
    </location>
</feature>
<keyword evidence="5" id="KW-0489">Methyltransferase</keyword>
<dbReference type="Gene3D" id="3.40.50.150">
    <property type="entry name" value="Vaccinia Virus protein VP39"/>
    <property type="match status" value="1"/>
</dbReference>
<dbReference type="Gene3D" id="3.10.290.10">
    <property type="entry name" value="RNA-binding S4 domain"/>
    <property type="match status" value="1"/>
</dbReference>
<dbReference type="CDD" id="cd00165">
    <property type="entry name" value="S4"/>
    <property type="match status" value="1"/>
</dbReference>
<dbReference type="EC" id="2.1.1.226" evidence="5"/>
<dbReference type="GO" id="GO:0032259">
    <property type="term" value="P:methylation"/>
    <property type="evidence" value="ECO:0007669"/>
    <property type="project" value="UniProtKB-KW"/>
</dbReference>
<protein>
    <submittedName>
        <fullName evidence="5">23S rRNA (Cytidine1920-2'-O)/16S rRNA (Cytidine1409-2'-O)-methyltransferase</fullName>
        <ecNumber evidence="5">2.1.1.226</ecNumber>
        <ecNumber evidence="5">2.1.1.227</ecNumber>
    </submittedName>
</protein>
<dbReference type="AlphaFoldDB" id="A0A7W5TQI5"/>
<evidence type="ECO:0000256" key="1">
    <source>
        <dbReference type="ARBA" id="ARBA00022884"/>
    </source>
</evidence>
<dbReference type="PROSITE" id="PS50889">
    <property type="entry name" value="S4"/>
    <property type="match status" value="1"/>
</dbReference>
<dbReference type="InterPro" id="IPR029063">
    <property type="entry name" value="SAM-dependent_MTases_sf"/>
</dbReference>
<dbReference type="InterPro" id="IPR002877">
    <property type="entry name" value="RNA_MeTrfase_FtsJ_dom"/>
</dbReference>
<evidence type="ECO:0000259" key="4">
    <source>
        <dbReference type="SMART" id="SM00363"/>
    </source>
</evidence>
<dbReference type="Pfam" id="PF01479">
    <property type="entry name" value="S4"/>
    <property type="match status" value="1"/>
</dbReference>
<dbReference type="Proteomes" id="UP000547528">
    <property type="component" value="Unassembled WGS sequence"/>
</dbReference>
<keyword evidence="1 3" id="KW-0694">RNA-binding</keyword>
<dbReference type="SUPFAM" id="SSF55174">
    <property type="entry name" value="Alpha-L RNA-binding motif"/>
    <property type="match status" value="1"/>
</dbReference>
<comment type="similarity">
    <text evidence="2">Belongs to the TlyA family.</text>
</comment>
<dbReference type="PANTHER" id="PTHR32319">
    <property type="entry name" value="BACTERIAL HEMOLYSIN-LIKE PROTEIN"/>
    <property type="match status" value="1"/>
</dbReference>
<dbReference type="EC" id="2.1.1.227" evidence="5"/>
<dbReference type="InterPro" id="IPR004538">
    <property type="entry name" value="Hemolysin_A/TlyA"/>
</dbReference>
<dbReference type="InterPro" id="IPR036986">
    <property type="entry name" value="S4_RNA-bd_sf"/>
</dbReference>
<dbReference type="SMART" id="SM00363">
    <property type="entry name" value="S4"/>
    <property type="match status" value="1"/>
</dbReference>
<dbReference type="GO" id="GO:0003723">
    <property type="term" value="F:RNA binding"/>
    <property type="evidence" value="ECO:0007669"/>
    <property type="project" value="UniProtKB-KW"/>
</dbReference>
<sequence>MSPRLDKEMVSRGLATSRTRAAQQISAGEVQVDGRSGVKASTAVTAAAHITVSAQDQWVSRAAHKLLGALELFPSVDPAGMRCLDAGASTGGFTQVLLAQGAKHVTAADVGHDQLAPQLREHPRVSSCEGTNLRYVKPGDLGEPFGLIVADLSFISLRLVLSPLAGLAAEGAALLIMVKPQFEVGRVLLPRTGVVTDPAQRRAAVESVIGAAADAGLTTVGIARSPLAGQDGNAEFFLCLWKKTAGVSAADDRLFGAELDSADLDTVDFSDRQSPKEVR</sequence>
<name>A0A7W5TQI5_9MICC</name>
<comment type="caution">
    <text evidence="5">The sequence shown here is derived from an EMBL/GenBank/DDBJ whole genome shotgun (WGS) entry which is preliminary data.</text>
</comment>
<dbReference type="GO" id="GO:0008168">
    <property type="term" value="F:methyltransferase activity"/>
    <property type="evidence" value="ECO:0007669"/>
    <property type="project" value="UniProtKB-KW"/>
</dbReference>
<accession>A0A7W5TQI5</accession>
<dbReference type="PANTHER" id="PTHR32319:SF0">
    <property type="entry name" value="BACTERIAL HEMOLYSIN-LIKE PROTEIN"/>
    <property type="match status" value="1"/>
</dbReference>
<dbReference type="PIRSF" id="PIRSF005578">
    <property type="entry name" value="TlyA"/>
    <property type="match status" value="1"/>
</dbReference>
<proteinExistence type="inferred from homology"/>
<dbReference type="EMBL" id="JACIBT010000001">
    <property type="protein sequence ID" value="MBB3666747.1"/>
    <property type="molecule type" value="Genomic_DNA"/>
</dbReference>
<dbReference type="RefSeq" id="WP_183357155.1">
    <property type="nucleotide sequence ID" value="NZ_BAABKR010000008.1"/>
</dbReference>
<evidence type="ECO:0000313" key="5">
    <source>
        <dbReference type="EMBL" id="MBB3666747.1"/>
    </source>
</evidence>
<gene>
    <name evidence="5" type="ORF">FHX47_000340</name>
</gene>
<dbReference type="InterPro" id="IPR002942">
    <property type="entry name" value="S4_RNA-bd"/>
</dbReference>
<evidence type="ECO:0000313" key="6">
    <source>
        <dbReference type="Proteomes" id="UP000547528"/>
    </source>
</evidence>